<organism evidence="3 4">
    <name type="scientific">Mytilus galloprovincialis</name>
    <name type="common">Mediterranean mussel</name>
    <dbReference type="NCBI Taxonomy" id="29158"/>
    <lineage>
        <taxon>Eukaryota</taxon>
        <taxon>Metazoa</taxon>
        <taxon>Spiralia</taxon>
        <taxon>Lophotrochozoa</taxon>
        <taxon>Mollusca</taxon>
        <taxon>Bivalvia</taxon>
        <taxon>Autobranchia</taxon>
        <taxon>Pteriomorphia</taxon>
        <taxon>Mytilida</taxon>
        <taxon>Mytiloidea</taxon>
        <taxon>Mytilidae</taxon>
        <taxon>Mytilinae</taxon>
        <taxon>Mytilus</taxon>
    </lineage>
</organism>
<feature type="non-terminal residue" evidence="3">
    <location>
        <position position="1"/>
    </location>
</feature>
<dbReference type="InterPro" id="IPR004000">
    <property type="entry name" value="Actin"/>
</dbReference>
<keyword evidence="4" id="KW-1185">Reference proteome</keyword>
<feature type="non-terminal residue" evidence="3">
    <location>
        <position position="134"/>
    </location>
</feature>
<sequence>MSPEKKGYARFIDSDEVANELLSFNSSYASCEDFEEDEILEEATSMISEEGQYSSSSDEDMQTLVLDAGSLMMKAGFAGDDHPRANFPTAVGRPRHQGVMVGMGQKDAYVGFEACGKPAKGKELEKKEVKQRGA</sequence>
<name>A0A3L5TSA1_MYTGA</name>
<accession>A0A3L5TSA1</accession>
<proteinExistence type="inferred from homology"/>
<protein>
    <submittedName>
        <fullName evidence="3">Actin</fullName>
    </submittedName>
</protein>
<evidence type="ECO:0000256" key="2">
    <source>
        <dbReference type="ARBA" id="ARBA00006752"/>
    </source>
</evidence>
<dbReference type="SUPFAM" id="SSF53067">
    <property type="entry name" value="Actin-like ATPase domain"/>
    <property type="match status" value="1"/>
</dbReference>
<dbReference type="SMR" id="A0A3L5TSA1"/>
<dbReference type="Proteomes" id="UP000266721">
    <property type="component" value="Unassembled WGS sequence"/>
</dbReference>
<comment type="caution">
    <text evidence="3">The sequence shown here is derived from an EMBL/GenBank/DDBJ whole genome shotgun (WGS) entry which is preliminary data.</text>
</comment>
<dbReference type="InterPro" id="IPR043129">
    <property type="entry name" value="ATPase_NBD"/>
</dbReference>
<dbReference type="FunFam" id="3.30.420.40:FF:000050">
    <property type="entry name" value="Actin, alpha skeletal muscle"/>
    <property type="match status" value="1"/>
</dbReference>
<evidence type="ECO:0000256" key="1">
    <source>
        <dbReference type="ARBA" id="ARBA00003520"/>
    </source>
</evidence>
<reference evidence="3 4" key="1">
    <citation type="journal article" date="2016" name="PLoS ONE">
        <title>A First Insight into the Genome of the Filter-Feeder Mussel Mytilus galloprovincialis.</title>
        <authorList>
            <person name="Murgarella M."/>
            <person name="Puiu D."/>
            <person name="Novoa B."/>
            <person name="Figueras A."/>
            <person name="Posada D."/>
            <person name="Canchaya C."/>
        </authorList>
    </citation>
    <scope>NUCLEOTIDE SEQUENCE [LARGE SCALE GENOMIC DNA]</scope>
    <source>
        <tissue evidence="3">Muscle</tissue>
    </source>
</reference>
<dbReference type="Gene3D" id="3.30.420.40">
    <property type="match status" value="1"/>
</dbReference>
<evidence type="ECO:0000313" key="4">
    <source>
        <dbReference type="Proteomes" id="UP000266721"/>
    </source>
</evidence>
<dbReference type="EMBL" id="KV586961">
    <property type="protein sequence ID" value="OPL32772.1"/>
    <property type="molecule type" value="Genomic_DNA"/>
</dbReference>
<dbReference type="Pfam" id="PF00022">
    <property type="entry name" value="Actin"/>
    <property type="match status" value="1"/>
</dbReference>
<comment type="function">
    <text evidence="1">Actins are highly conserved proteins that are involved in various types of cell motility and are ubiquitously expressed in all eukaryotic cells.</text>
</comment>
<evidence type="ECO:0000313" key="3">
    <source>
        <dbReference type="EMBL" id="OPL32772.1"/>
    </source>
</evidence>
<gene>
    <name evidence="3" type="ORF">AM593_04003</name>
</gene>
<dbReference type="AlphaFoldDB" id="A0A3L5TSA1"/>
<comment type="similarity">
    <text evidence="2">Belongs to the actin family.</text>
</comment>